<feature type="transmembrane region" description="Helical" evidence="1">
    <location>
        <begin position="53"/>
        <end position="72"/>
    </location>
</feature>
<protein>
    <submittedName>
        <fullName evidence="2">Uncharacterized protein</fullName>
    </submittedName>
</protein>
<keyword evidence="1" id="KW-0812">Transmembrane</keyword>
<sequence length="95" mass="10288">MLLQVLKAEMAIYTPLTKAAGNSLATAQGSQNYPTAVGVNLFNKIESTLKHQLFLSTVALSPIIIGFTYLCLPSNMVPVDKSIQLAQLKPWNAIL</sequence>
<name>A0A8S1R0P8_9CILI</name>
<gene>
    <name evidence="2" type="ORF">PSON_ATCC_30995.1.T1280119</name>
</gene>
<reference evidence="2" key="1">
    <citation type="submission" date="2021-01" db="EMBL/GenBank/DDBJ databases">
        <authorList>
            <consortium name="Genoscope - CEA"/>
            <person name="William W."/>
        </authorList>
    </citation>
    <scope>NUCLEOTIDE SEQUENCE</scope>
</reference>
<organism evidence="2 3">
    <name type="scientific">Paramecium sonneborni</name>
    <dbReference type="NCBI Taxonomy" id="65129"/>
    <lineage>
        <taxon>Eukaryota</taxon>
        <taxon>Sar</taxon>
        <taxon>Alveolata</taxon>
        <taxon>Ciliophora</taxon>
        <taxon>Intramacronucleata</taxon>
        <taxon>Oligohymenophorea</taxon>
        <taxon>Peniculida</taxon>
        <taxon>Parameciidae</taxon>
        <taxon>Paramecium</taxon>
    </lineage>
</organism>
<evidence type="ECO:0000313" key="2">
    <source>
        <dbReference type="EMBL" id="CAD8120867.1"/>
    </source>
</evidence>
<evidence type="ECO:0000256" key="1">
    <source>
        <dbReference type="SAM" id="Phobius"/>
    </source>
</evidence>
<keyword evidence="1" id="KW-1133">Transmembrane helix</keyword>
<keyword evidence="1" id="KW-0472">Membrane</keyword>
<dbReference type="EMBL" id="CAJJDN010000128">
    <property type="protein sequence ID" value="CAD8120867.1"/>
    <property type="molecule type" value="Genomic_DNA"/>
</dbReference>
<proteinExistence type="predicted"/>
<comment type="caution">
    <text evidence="2">The sequence shown here is derived from an EMBL/GenBank/DDBJ whole genome shotgun (WGS) entry which is preliminary data.</text>
</comment>
<dbReference type="Proteomes" id="UP000692954">
    <property type="component" value="Unassembled WGS sequence"/>
</dbReference>
<evidence type="ECO:0000313" key="3">
    <source>
        <dbReference type="Proteomes" id="UP000692954"/>
    </source>
</evidence>
<keyword evidence="3" id="KW-1185">Reference proteome</keyword>
<accession>A0A8S1R0P8</accession>
<dbReference type="AlphaFoldDB" id="A0A8S1R0P8"/>